<evidence type="ECO:0000256" key="3">
    <source>
        <dbReference type="ARBA" id="ARBA00022801"/>
    </source>
</evidence>
<dbReference type="PROSITE" id="PS51257">
    <property type="entry name" value="PROKAR_LIPOPROTEIN"/>
    <property type="match status" value="1"/>
</dbReference>
<dbReference type="Proteomes" id="UP001229651">
    <property type="component" value="Unassembled WGS sequence"/>
</dbReference>
<dbReference type="RefSeq" id="WP_306998874.1">
    <property type="nucleotide sequence ID" value="NZ_JAUSUT010000001.1"/>
</dbReference>
<dbReference type="InterPro" id="IPR045155">
    <property type="entry name" value="Beta-lactam_cat"/>
</dbReference>
<dbReference type="PROSITE" id="PS00146">
    <property type="entry name" value="BETA_LACTAMASE_A"/>
    <property type="match status" value="1"/>
</dbReference>
<protein>
    <recommendedName>
        <fullName evidence="2 5">Beta-lactamase</fullName>
        <ecNumber evidence="2 5">3.5.2.6</ecNumber>
    </recommendedName>
</protein>
<accession>A0ABU0F6A1</accession>
<sequence length="292" mass="30412">MIVRSLQALTAVLAFGLVAACAAETSPPPPATSVSVAAPRVDFADLEAKYDARLGLYALDTGTGREIGFRADERFAYCSTIKVPLVGALLRRGDDLNEVLTYSGADVVDNSPYTKDRTSVTLREAVESALTQSDNTAANLMYRELGGPSALGAVLREIGDTTTHADRTETDLNTAVPGDIRDTTTPRAMAATLRTLVLGDALPADKRDLLAGIMRGNTTGNATIRAGVPSGWSVADKTGSGSYGTRNDIAVVWPPSGAPIVIAVLTSRATEDAGPQNPLLAEATARAVGALR</sequence>
<organism evidence="8 9">
    <name type="scientific">Amycolatopsis thermophila</name>
    <dbReference type="NCBI Taxonomy" id="206084"/>
    <lineage>
        <taxon>Bacteria</taxon>
        <taxon>Bacillati</taxon>
        <taxon>Actinomycetota</taxon>
        <taxon>Actinomycetes</taxon>
        <taxon>Pseudonocardiales</taxon>
        <taxon>Pseudonocardiaceae</taxon>
        <taxon>Amycolatopsis</taxon>
    </lineage>
</organism>
<dbReference type="SUPFAM" id="SSF56601">
    <property type="entry name" value="beta-lactamase/transpeptidase-like"/>
    <property type="match status" value="1"/>
</dbReference>
<keyword evidence="6" id="KW-0732">Signal</keyword>
<dbReference type="PANTHER" id="PTHR35333">
    <property type="entry name" value="BETA-LACTAMASE"/>
    <property type="match status" value="1"/>
</dbReference>
<comment type="similarity">
    <text evidence="1 5">Belongs to the class-A beta-lactamase family.</text>
</comment>
<dbReference type="InterPro" id="IPR023650">
    <property type="entry name" value="Beta-lactam_class-A_AS"/>
</dbReference>
<evidence type="ECO:0000256" key="5">
    <source>
        <dbReference type="RuleBase" id="RU361140"/>
    </source>
</evidence>
<dbReference type="PANTHER" id="PTHR35333:SF3">
    <property type="entry name" value="BETA-LACTAMASE-TYPE TRANSPEPTIDASE FOLD CONTAINING PROTEIN"/>
    <property type="match status" value="1"/>
</dbReference>
<keyword evidence="4 5" id="KW-0046">Antibiotic resistance</keyword>
<evidence type="ECO:0000256" key="6">
    <source>
        <dbReference type="SAM" id="SignalP"/>
    </source>
</evidence>
<name>A0ABU0F6A1_9PSEU</name>
<dbReference type="GO" id="GO:0008800">
    <property type="term" value="F:beta-lactamase activity"/>
    <property type="evidence" value="ECO:0007669"/>
    <property type="project" value="UniProtKB-EC"/>
</dbReference>
<dbReference type="Gene3D" id="3.40.710.10">
    <property type="entry name" value="DD-peptidase/beta-lactamase superfamily"/>
    <property type="match status" value="1"/>
</dbReference>
<dbReference type="EC" id="3.5.2.6" evidence="2 5"/>
<evidence type="ECO:0000313" key="8">
    <source>
        <dbReference type="EMBL" id="MDQ0383118.1"/>
    </source>
</evidence>
<gene>
    <name evidence="8" type="ORF">FB470_007112</name>
</gene>
<feature type="chain" id="PRO_5046431564" description="Beta-lactamase" evidence="6">
    <location>
        <begin position="23"/>
        <end position="292"/>
    </location>
</feature>
<dbReference type="InterPro" id="IPR000871">
    <property type="entry name" value="Beta-lactam_class-A"/>
</dbReference>
<dbReference type="PRINTS" id="PR00118">
    <property type="entry name" value="BLACTAMASEA"/>
</dbReference>
<feature type="domain" description="Beta-lactamase class A catalytic" evidence="7">
    <location>
        <begin position="55"/>
        <end position="266"/>
    </location>
</feature>
<evidence type="ECO:0000256" key="1">
    <source>
        <dbReference type="ARBA" id="ARBA00009009"/>
    </source>
</evidence>
<dbReference type="EMBL" id="JAUSUT010000001">
    <property type="protein sequence ID" value="MDQ0383118.1"/>
    <property type="molecule type" value="Genomic_DNA"/>
</dbReference>
<feature type="signal peptide" evidence="6">
    <location>
        <begin position="1"/>
        <end position="22"/>
    </location>
</feature>
<keyword evidence="3 5" id="KW-0378">Hydrolase</keyword>
<dbReference type="InterPro" id="IPR012338">
    <property type="entry name" value="Beta-lactam/transpept-like"/>
</dbReference>
<comment type="catalytic activity">
    <reaction evidence="5">
        <text>a beta-lactam + H2O = a substituted beta-amino acid</text>
        <dbReference type="Rhea" id="RHEA:20401"/>
        <dbReference type="ChEBI" id="CHEBI:15377"/>
        <dbReference type="ChEBI" id="CHEBI:35627"/>
        <dbReference type="ChEBI" id="CHEBI:140347"/>
        <dbReference type="EC" id="3.5.2.6"/>
    </reaction>
</comment>
<keyword evidence="9" id="KW-1185">Reference proteome</keyword>
<dbReference type="Pfam" id="PF13354">
    <property type="entry name" value="Beta-lactamase2"/>
    <property type="match status" value="1"/>
</dbReference>
<proteinExistence type="inferred from homology"/>
<evidence type="ECO:0000256" key="2">
    <source>
        <dbReference type="ARBA" id="ARBA00012865"/>
    </source>
</evidence>
<evidence type="ECO:0000256" key="4">
    <source>
        <dbReference type="ARBA" id="ARBA00023251"/>
    </source>
</evidence>
<dbReference type="NCBIfam" id="NF033103">
    <property type="entry name" value="bla_class_A"/>
    <property type="match status" value="1"/>
</dbReference>
<evidence type="ECO:0000313" key="9">
    <source>
        <dbReference type="Proteomes" id="UP001229651"/>
    </source>
</evidence>
<reference evidence="8 9" key="1">
    <citation type="submission" date="2023-07" db="EMBL/GenBank/DDBJ databases">
        <title>Sequencing the genomes of 1000 actinobacteria strains.</title>
        <authorList>
            <person name="Klenk H.-P."/>
        </authorList>
    </citation>
    <scope>NUCLEOTIDE SEQUENCE [LARGE SCALE GENOMIC DNA]</scope>
    <source>
        <strain evidence="8 9">DSM 45805</strain>
    </source>
</reference>
<comment type="caution">
    <text evidence="8">The sequence shown here is derived from an EMBL/GenBank/DDBJ whole genome shotgun (WGS) entry which is preliminary data.</text>
</comment>
<evidence type="ECO:0000259" key="7">
    <source>
        <dbReference type="Pfam" id="PF13354"/>
    </source>
</evidence>